<evidence type="ECO:0000313" key="2">
    <source>
        <dbReference type="EMBL" id="PRQ08845.1"/>
    </source>
</evidence>
<dbReference type="SUPFAM" id="SSF55729">
    <property type="entry name" value="Acyl-CoA N-acyltransferases (Nat)"/>
    <property type="match status" value="1"/>
</dbReference>
<proteinExistence type="predicted"/>
<reference evidence="2 3" key="1">
    <citation type="submission" date="2018-03" db="EMBL/GenBank/DDBJ databases">
        <title>Draft Genome Sequences of the Obligatory Marine Myxobacteria Enhygromyxa salina SWB007.</title>
        <authorList>
            <person name="Poehlein A."/>
            <person name="Moghaddam J.A."/>
            <person name="Harms H."/>
            <person name="Alanjari M."/>
            <person name="Koenig G.M."/>
            <person name="Daniel R."/>
            <person name="Schaeberle T.F."/>
        </authorList>
    </citation>
    <scope>NUCLEOTIDE SEQUENCE [LARGE SCALE GENOMIC DNA]</scope>
    <source>
        <strain evidence="2 3">SWB007</strain>
    </source>
</reference>
<dbReference type="GO" id="GO:0016747">
    <property type="term" value="F:acyltransferase activity, transferring groups other than amino-acyl groups"/>
    <property type="evidence" value="ECO:0007669"/>
    <property type="project" value="InterPro"/>
</dbReference>
<keyword evidence="2" id="KW-0808">Transferase</keyword>
<dbReference type="RefSeq" id="WP_106088511.1">
    <property type="nucleotide sequence ID" value="NZ_PVNL01000035.1"/>
</dbReference>
<protein>
    <submittedName>
        <fullName evidence="2">Ribosomal-protein-alanine N-acetyltransferase</fullName>
    </submittedName>
</protein>
<dbReference type="InterPro" id="IPR016181">
    <property type="entry name" value="Acyl_CoA_acyltransferase"/>
</dbReference>
<feature type="domain" description="N-acetyltransferase" evidence="1">
    <location>
        <begin position="4"/>
        <end position="150"/>
    </location>
</feature>
<accession>A0A2S9YUQ4</accession>
<dbReference type="Pfam" id="PF00583">
    <property type="entry name" value="Acetyltransf_1"/>
    <property type="match status" value="1"/>
</dbReference>
<dbReference type="Proteomes" id="UP000238823">
    <property type="component" value="Unassembled WGS sequence"/>
</dbReference>
<comment type="caution">
    <text evidence="2">The sequence shown here is derived from an EMBL/GenBank/DDBJ whole genome shotgun (WGS) entry which is preliminary data.</text>
</comment>
<evidence type="ECO:0000313" key="3">
    <source>
        <dbReference type="Proteomes" id="UP000238823"/>
    </source>
</evidence>
<sequence length="185" mass="20502">MSDYNVKNLEPSDFDDLMYLEEEVFGAEGESTLGPYYVRLCCDFFGQHCFLCLNDGKPVGYLLSFVRDREAYCTTLAVTPEFQGTRAVPLLLRAFVGSIADRVDSCWFTVKADNKAARALHASLGATEIGVRHGFYGPTDERIVSKIDAAAFAKLRARYVRLGLLTPSRPVEPPSPMLYASPMLA</sequence>
<dbReference type="Gene3D" id="3.40.630.30">
    <property type="match status" value="1"/>
</dbReference>
<dbReference type="OrthoDB" id="529907at2"/>
<gene>
    <name evidence="2" type="ORF">ENSA7_14770</name>
</gene>
<evidence type="ECO:0000259" key="1">
    <source>
        <dbReference type="PROSITE" id="PS51186"/>
    </source>
</evidence>
<dbReference type="EMBL" id="PVNL01000035">
    <property type="protein sequence ID" value="PRQ08845.1"/>
    <property type="molecule type" value="Genomic_DNA"/>
</dbReference>
<organism evidence="2 3">
    <name type="scientific">Enhygromyxa salina</name>
    <dbReference type="NCBI Taxonomy" id="215803"/>
    <lineage>
        <taxon>Bacteria</taxon>
        <taxon>Pseudomonadati</taxon>
        <taxon>Myxococcota</taxon>
        <taxon>Polyangia</taxon>
        <taxon>Nannocystales</taxon>
        <taxon>Nannocystaceae</taxon>
        <taxon>Enhygromyxa</taxon>
    </lineage>
</organism>
<dbReference type="CDD" id="cd04301">
    <property type="entry name" value="NAT_SF"/>
    <property type="match status" value="1"/>
</dbReference>
<name>A0A2S9YUQ4_9BACT</name>
<dbReference type="AlphaFoldDB" id="A0A2S9YUQ4"/>
<dbReference type="InterPro" id="IPR000182">
    <property type="entry name" value="GNAT_dom"/>
</dbReference>
<dbReference type="PROSITE" id="PS51186">
    <property type="entry name" value="GNAT"/>
    <property type="match status" value="1"/>
</dbReference>